<keyword evidence="3" id="KW-1185">Reference proteome</keyword>
<name>A0A5S9IPS7_UABAM</name>
<keyword evidence="1" id="KW-0812">Transmembrane</keyword>
<dbReference type="KEGG" id="uam:UABAM_03585"/>
<keyword evidence="1" id="KW-0472">Membrane</keyword>
<sequence>MEKQDPIIVIKEKTLREKHSRKWLYIATISLLVLIIGASGFSYTKNSGKTLVVTITWKKKQTVYHLSSSTTHTLPFFIPKDEYNKVVLQVENSSWHTSQVFTKNPINFHIEGKSIQAQLLNVVSDIPISHQQLDKLARKVKQGIASNDEKILFAKMFSQLYGTIKEKTISGTILSVKIGKNFRQD</sequence>
<protein>
    <submittedName>
        <fullName evidence="2">Uncharacterized protein</fullName>
    </submittedName>
</protein>
<gene>
    <name evidence="2" type="ORF">UABAM_03585</name>
</gene>
<keyword evidence="1" id="KW-1133">Transmembrane helix</keyword>
<organism evidence="2 3">
    <name type="scientific">Uabimicrobium amorphum</name>
    <dbReference type="NCBI Taxonomy" id="2596890"/>
    <lineage>
        <taxon>Bacteria</taxon>
        <taxon>Pseudomonadati</taxon>
        <taxon>Planctomycetota</taxon>
        <taxon>Candidatus Uabimicrobiia</taxon>
        <taxon>Candidatus Uabimicrobiales</taxon>
        <taxon>Candidatus Uabimicrobiaceae</taxon>
        <taxon>Candidatus Uabimicrobium</taxon>
    </lineage>
</organism>
<dbReference type="Proteomes" id="UP000326354">
    <property type="component" value="Chromosome"/>
</dbReference>
<evidence type="ECO:0000313" key="2">
    <source>
        <dbReference type="EMBL" id="BBM85222.1"/>
    </source>
</evidence>
<proteinExistence type="predicted"/>
<dbReference type="RefSeq" id="WP_151969336.1">
    <property type="nucleotide sequence ID" value="NZ_AP019860.1"/>
</dbReference>
<reference evidence="2 3" key="1">
    <citation type="submission" date="2019-08" db="EMBL/GenBank/DDBJ databases">
        <title>Complete genome sequence of Candidatus Uab amorphum.</title>
        <authorList>
            <person name="Shiratori T."/>
            <person name="Suzuki S."/>
            <person name="Kakizawa Y."/>
            <person name="Ishida K."/>
        </authorList>
    </citation>
    <scope>NUCLEOTIDE SEQUENCE [LARGE SCALE GENOMIC DNA]</scope>
    <source>
        <strain evidence="2 3">SRT547</strain>
    </source>
</reference>
<evidence type="ECO:0000256" key="1">
    <source>
        <dbReference type="SAM" id="Phobius"/>
    </source>
</evidence>
<dbReference type="AlphaFoldDB" id="A0A5S9IPS7"/>
<dbReference type="EMBL" id="AP019860">
    <property type="protein sequence ID" value="BBM85222.1"/>
    <property type="molecule type" value="Genomic_DNA"/>
</dbReference>
<accession>A0A5S9IPS7</accession>
<feature type="transmembrane region" description="Helical" evidence="1">
    <location>
        <begin position="23"/>
        <end position="43"/>
    </location>
</feature>
<evidence type="ECO:0000313" key="3">
    <source>
        <dbReference type="Proteomes" id="UP000326354"/>
    </source>
</evidence>